<protein>
    <submittedName>
        <fullName evidence="5">Extracellular solute-binding protein</fullName>
    </submittedName>
</protein>
<organism evidence="5 6">
    <name type="scientific">Microbispora catharanthi</name>
    <dbReference type="NCBI Taxonomy" id="1712871"/>
    <lineage>
        <taxon>Bacteria</taxon>
        <taxon>Bacillati</taxon>
        <taxon>Actinomycetota</taxon>
        <taxon>Actinomycetes</taxon>
        <taxon>Streptosporangiales</taxon>
        <taxon>Streptosporangiaceae</taxon>
        <taxon>Microbispora</taxon>
    </lineage>
</organism>
<dbReference type="InterPro" id="IPR006059">
    <property type="entry name" value="SBP"/>
</dbReference>
<evidence type="ECO:0000256" key="3">
    <source>
        <dbReference type="ARBA" id="ARBA00022448"/>
    </source>
</evidence>
<evidence type="ECO:0000256" key="2">
    <source>
        <dbReference type="ARBA" id="ARBA00008520"/>
    </source>
</evidence>
<dbReference type="PANTHER" id="PTHR43649:SF31">
    <property type="entry name" value="SN-GLYCEROL-3-PHOSPHATE-BINDING PERIPLASMIC PROTEIN UGPB"/>
    <property type="match status" value="1"/>
</dbReference>
<comment type="subcellular location">
    <subcellularLocation>
        <location evidence="1">Cell envelope</location>
    </subcellularLocation>
</comment>
<dbReference type="Pfam" id="PF01547">
    <property type="entry name" value="SBP_bac_1"/>
    <property type="match status" value="1"/>
</dbReference>
<dbReference type="EMBL" id="VDMA02000002">
    <property type="protein sequence ID" value="KAB8187099.1"/>
    <property type="molecule type" value="Genomic_DNA"/>
</dbReference>
<reference evidence="5 6" key="1">
    <citation type="submission" date="2019-10" db="EMBL/GenBank/DDBJ databases">
        <title>Nonomuraea sp. nov., isolated from Phyllanthus amarus.</title>
        <authorList>
            <person name="Klykleung N."/>
            <person name="Tanasupawat S."/>
        </authorList>
    </citation>
    <scope>NUCLEOTIDE SEQUENCE [LARGE SCALE GENOMIC DNA]</scope>
    <source>
        <strain evidence="5 6">CR1-09</strain>
    </source>
</reference>
<evidence type="ECO:0000313" key="5">
    <source>
        <dbReference type="EMBL" id="KAB8187099.1"/>
    </source>
</evidence>
<proteinExistence type="inferred from homology"/>
<dbReference type="Proteomes" id="UP000313066">
    <property type="component" value="Unassembled WGS sequence"/>
</dbReference>
<name>A0A5N6C337_9ACTN</name>
<keyword evidence="6" id="KW-1185">Reference proteome</keyword>
<dbReference type="SUPFAM" id="SSF53850">
    <property type="entry name" value="Periplasmic binding protein-like II"/>
    <property type="match status" value="1"/>
</dbReference>
<keyword evidence="4" id="KW-0732">Signal</keyword>
<dbReference type="PANTHER" id="PTHR43649">
    <property type="entry name" value="ARABINOSE-BINDING PROTEIN-RELATED"/>
    <property type="match status" value="1"/>
</dbReference>
<comment type="similarity">
    <text evidence="2">Belongs to the bacterial solute-binding protein 1 family.</text>
</comment>
<gene>
    <name evidence="5" type="ORF">FH610_003895</name>
</gene>
<keyword evidence="3" id="KW-0813">Transport</keyword>
<evidence type="ECO:0000256" key="1">
    <source>
        <dbReference type="ARBA" id="ARBA00004196"/>
    </source>
</evidence>
<dbReference type="GO" id="GO:0030313">
    <property type="term" value="C:cell envelope"/>
    <property type="evidence" value="ECO:0007669"/>
    <property type="project" value="UniProtKB-SubCell"/>
</dbReference>
<dbReference type="AlphaFoldDB" id="A0A5N6C337"/>
<evidence type="ECO:0000313" key="6">
    <source>
        <dbReference type="Proteomes" id="UP000313066"/>
    </source>
</evidence>
<sequence length="455" mass="48286">MAFTYTHGARRTGYEPKGSLMKRRWIAGAIGVLAVALSACAPGGGASGQGGEAQGDKAGGDKVTLSLWSWRVEDVRAYEKILAKFEESHPKIHVEFKPFQATEYNNILATGLSGTAGPDVAQLRAYGGLQPLVEAGQLVPLDGKVEALSGFDAKLLEGAKGHKDGKIYGVPFAYQTLQVLYNKKLFGDNGVQPPATWDDMIAAAGKLKAAGITPFAVAAGPDATWTLPIVHEIFGNARYGSTKFRDALLSGEKKFTDPDFTASIKLLKDLEPYFPKDVVAVKIPDVQALFATGKAAMYPTGSFDLAPVLAANPSLEVGAFQVPPPPGSPVTTPVTPGWADGSFGVNAKSAHQAEALELVKWMATPEFGQLYASELKQLSAVPGVTPSDPLLAEMAKNYAANGAPYTLLVDFRYGQPNGDAVFRDEVQKMLVGQTDAKAVAESVQKGVEQWFKPGN</sequence>
<dbReference type="Gene3D" id="3.40.190.10">
    <property type="entry name" value="Periplasmic binding protein-like II"/>
    <property type="match status" value="2"/>
</dbReference>
<dbReference type="InterPro" id="IPR050490">
    <property type="entry name" value="Bact_solute-bd_prot1"/>
</dbReference>
<comment type="caution">
    <text evidence="5">The sequence shown here is derived from an EMBL/GenBank/DDBJ whole genome shotgun (WGS) entry which is preliminary data.</text>
</comment>
<evidence type="ECO:0000256" key="4">
    <source>
        <dbReference type="ARBA" id="ARBA00022729"/>
    </source>
</evidence>
<accession>A0A5N6C337</accession>